<feature type="region of interest" description="Disordered" evidence="1">
    <location>
        <begin position="1"/>
        <end position="22"/>
    </location>
</feature>
<dbReference type="AlphaFoldDB" id="A0A6A6ED08"/>
<name>A0A6A6ED08_9PEZI</name>
<dbReference type="EMBL" id="ML994622">
    <property type="protein sequence ID" value="KAF2188935.1"/>
    <property type="molecule type" value="Genomic_DNA"/>
</dbReference>
<evidence type="ECO:0000313" key="3">
    <source>
        <dbReference type="Proteomes" id="UP000800200"/>
    </source>
</evidence>
<sequence>MTNGNGGRKTRASSKEPESLKRMREEYSYVICKQCGEEFDRPRMGNRAVDGKMVCALPFLCLHQSLQIITGKMEIDYDREMWSDWEGDIYGPCDTDQNREKYSEGFVWNCCDERGDSENE</sequence>
<protein>
    <submittedName>
        <fullName evidence="2">Uncharacterized protein</fullName>
    </submittedName>
</protein>
<reference evidence="2" key="1">
    <citation type="journal article" date="2020" name="Stud. Mycol.">
        <title>101 Dothideomycetes genomes: a test case for predicting lifestyles and emergence of pathogens.</title>
        <authorList>
            <person name="Haridas S."/>
            <person name="Albert R."/>
            <person name="Binder M."/>
            <person name="Bloem J."/>
            <person name="Labutti K."/>
            <person name="Salamov A."/>
            <person name="Andreopoulos B."/>
            <person name="Baker S."/>
            <person name="Barry K."/>
            <person name="Bills G."/>
            <person name="Bluhm B."/>
            <person name="Cannon C."/>
            <person name="Castanera R."/>
            <person name="Culley D."/>
            <person name="Daum C."/>
            <person name="Ezra D."/>
            <person name="Gonzalez J."/>
            <person name="Henrissat B."/>
            <person name="Kuo A."/>
            <person name="Liang C."/>
            <person name="Lipzen A."/>
            <person name="Lutzoni F."/>
            <person name="Magnuson J."/>
            <person name="Mondo S."/>
            <person name="Nolan M."/>
            <person name="Ohm R."/>
            <person name="Pangilinan J."/>
            <person name="Park H.-J."/>
            <person name="Ramirez L."/>
            <person name="Alfaro M."/>
            <person name="Sun H."/>
            <person name="Tritt A."/>
            <person name="Yoshinaga Y."/>
            <person name="Zwiers L.-H."/>
            <person name="Turgeon B."/>
            <person name="Goodwin S."/>
            <person name="Spatafora J."/>
            <person name="Crous P."/>
            <person name="Grigoriev I."/>
        </authorList>
    </citation>
    <scope>NUCLEOTIDE SEQUENCE</scope>
    <source>
        <strain evidence="2">CBS 207.26</strain>
    </source>
</reference>
<dbReference type="Proteomes" id="UP000800200">
    <property type="component" value="Unassembled WGS sequence"/>
</dbReference>
<evidence type="ECO:0000256" key="1">
    <source>
        <dbReference type="SAM" id="MobiDB-lite"/>
    </source>
</evidence>
<dbReference type="OrthoDB" id="5422613at2759"/>
<keyword evidence="3" id="KW-1185">Reference proteome</keyword>
<feature type="compositionally biased region" description="Basic and acidic residues" evidence="1">
    <location>
        <begin position="13"/>
        <end position="22"/>
    </location>
</feature>
<dbReference type="PANTHER" id="PTHR38167:SF1">
    <property type="entry name" value="C2H2-TYPE DOMAIN-CONTAINING PROTEIN"/>
    <property type="match status" value="1"/>
</dbReference>
<organism evidence="2 3">
    <name type="scientific">Zopfia rhizophila CBS 207.26</name>
    <dbReference type="NCBI Taxonomy" id="1314779"/>
    <lineage>
        <taxon>Eukaryota</taxon>
        <taxon>Fungi</taxon>
        <taxon>Dikarya</taxon>
        <taxon>Ascomycota</taxon>
        <taxon>Pezizomycotina</taxon>
        <taxon>Dothideomycetes</taxon>
        <taxon>Dothideomycetes incertae sedis</taxon>
        <taxon>Zopfiaceae</taxon>
        <taxon>Zopfia</taxon>
    </lineage>
</organism>
<dbReference type="PANTHER" id="PTHR38167">
    <property type="entry name" value="C2H2-TYPE DOMAIN-CONTAINING PROTEIN"/>
    <property type="match status" value="1"/>
</dbReference>
<evidence type="ECO:0000313" key="2">
    <source>
        <dbReference type="EMBL" id="KAF2188935.1"/>
    </source>
</evidence>
<proteinExistence type="predicted"/>
<accession>A0A6A6ED08</accession>
<gene>
    <name evidence="2" type="ORF">K469DRAFT_702623</name>
</gene>